<evidence type="ECO:0000313" key="2">
    <source>
        <dbReference type="Proteomes" id="UP000248349"/>
    </source>
</evidence>
<reference evidence="1 2" key="1">
    <citation type="submission" date="2016-12" db="EMBL/GenBank/DDBJ databases">
        <title>The genomes of Aspergillus section Nigri reveals drivers in fungal speciation.</title>
        <authorList>
            <consortium name="DOE Joint Genome Institute"/>
            <person name="Vesth T.C."/>
            <person name="Nybo J."/>
            <person name="Theobald S."/>
            <person name="Brandl J."/>
            <person name="Frisvad J.C."/>
            <person name="Nielsen K.F."/>
            <person name="Lyhne E.K."/>
            <person name="Kogle M.E."/>
            <person name="Kuo A."/>
            <person name="Riley R."/>
            <person name="Clum A."/>
            <person name="Nolan M."/>
            <person name="Lipzen A."/>
            <person name="Salamov A."/>
            <person name="Henrissat B."/>
            <person name="Wiebenga A."/>
            <person name="De Vries R.P."/>
            <person name="Grigoriev I.V."/>
            <person name="Mortensen U.H."/>
            <person name="Andersen M.R."/>
            <person name="Baker S.E."/>
        </authorList>
    </citation>
    <scope>NUCLEOTIDE SEQUENCE [LARGE SCALE GENOMIC DNA]</scope>
    <source>
        <strain evidence="1 2">JOP 1030-1</strain>
    </source>
</reference>
<sequence>MLASCAKHQLINGEMLSERSHSFGCSTSEVDLPSFLVASLRPTWLVLHVVSSGSVDGHFMTLVPTWDQVAFQTLPTAREKRTGPLPGGAHPAFCFCLFAWGPRRLPRFQMFGSRRKIRDYIQFPRFAGLFFSLRGGGQLPPQIRTVTKVWFPRREEPAVIVPKTSRFPTREKLKWSGAIVQTELGNRRC</sequence>
<name>A0A318Z036_9EURO</name>
<keyword evidence="2" id="KW-1185">Reference proteome</keyword>
<proteinExistence type="predicted"/>
<accession>A0A318Z036</accession>
<protein>
    <submittedName>
        <fullName evidence="1">Uncharacterized protein</fullName>
    </submittedName>
</protein>
<dbReference type="GeneID" id="37077357"/>
<dbReference type="Proteomes" id="UP000248349">
    <property type="component" value="Unassembled WGS sequence"/>
</dbReference>
<dbReference type="RefSeq" id="XP_025426318.1">
    <property type="nucleotide sequence ID" value="XM_025576129.1"/>
</dbReference>
<gene>
    <name evidence="1" type="ORF">BP01DRAFT_361351</name>
</gene>
<dbReference type="AlphaFoldDB" id="A0A318Z036"/>
<organism evidence="1 2">
    <name type="scientific">Aspergillus saccharolyticus JOP 1030-1</name>
    <dbReference type="NCBI Taxonomy" id="1450539"/>
    <lineage>
        <taxon>Eukaryota</taxon>
        <taxon>Fungi</taxon>
        <taxon>Dikarya</taxon>
        <taxon>Ascomycota</taxon>
        <taxon>Pezizomycotina</taxon>
        <taxon>Eurotiomycetes</taxon>
        <taxon>Eurotiomycetidae</taxon>
        <taxon>Eurotiales</taxon>
        <taxon>Aspergillaceae</taxon>
        <taxon>Aspergillus</taxon>
        <taxon>Aspergillus subgen. Circumdati</taxon>
    </lineage>
</organism>
<dbReference type="EMBL" id="KZ821289">
    <property type="protein sequence ID" value="PYH40336.1"/>
    <property type="molecule type" value="Genomic_DNA"/>
</dbReference>
<evidence type="ECO:0000313" key="1">
    <source>
        <dbReference type="EMBL" id="PYH40336.1"/>
    </source>
</evidence>